<protein>
    <submittedName>
        <fullName evidence="1">Uncharacterized protein</fullName>
    </submittedName>
</protein>
<dbReference type="Proteomes" id="UP001301388">
    <property type="component" value="Unassembled WGS sequence"/>
</dbReference>
<keyword evidence="2" id="KW-1185">Reference proteome</keyword>
<dbReference type="EMBL" id="JAYGIE010000107">
    <property type="protein sequence ID" value="MEA5480034.1"/>
    <property type="molecule type" value="Genomic_DNA"/>
</dbReference>
<proteinExistence type="predicted"/>
<name>A0ABU5TPD0_9CYAN</name>
<reference evidence="1 2" key="1">
    <citation type="submission" date="2023-12" db="EMBL/GenBank/DDBJ databases">
        <title>Baltic Sea Cyanobacteria.</title>
        <authorList>
            <person name="Delbaje E."/>
            <person name="Fewer D.P."/>
            <person name="Shishido T.K."/>
        </authorList>
    </citation>
    <scope>NUCLEOTIDE SEQUENCE [LARGE SCALE GENOMIC DNA]</scope>
    <source>
        <strain evidence="1 2">UHCC 0370</strain>
    </source>
</reference>
<comment type="caution">
    <text evidence="1">The sequence shown here is derived from an EMBL/GenBank/DDBJ whole genome shotgun (WGS) entry which is preliminary data.</text>
</comment>
<sequence>MPKIPDCDRCLNNAHSAYFVCAIHPEGIDGESCPDFADDGQKLWCPNGYNFVDDELVKLPVSYETNHVPSLTRAQQHQILMTHPMFTGLYPQCRYEYEENSDRSSWDYTICG</sequence>
<evidence type="ECO:0000313" key="2">
    <source>
        <dbReference type="Proteomes" id="UP001301388"/>
    </source>
</evidence>
<dbReference type="RefSeq" id="WP_323263140.1">
    <property type="nucleotide sequence ID" value="NZ_JAYGIE010000107.1"/>
</dbReference>
<evidence type="ECO:0000313" key="1">
    <source>
        <dbReference type="EMBL" id="MEA5480034.1"/>
    </source>
</evidence>
<accession>A0ABU5TPD0</accession>
<gene>
    <name evidence="1" type="ORF">VB774_20590</name>
</gene>
<organism evidence="1 2">
    <name type="scientific">Pseudanabaena galeata UHCC 0370</name>
    <dbReference type="NCBI Taxonomy" id="3110310"/>
    <lineage>
        <taxon>Bacteria</taxon>
        <taxon>Bacillati</taxon>
        <taxon>Cyanobacteriota</taxon>
        <taxon>Cyanophyceae</taxon>
        <taxon>Pseudanabaenales</taxon>
        <taxon>Pseudanabaenaceae</taxon>
        <taxon>Pseudanabaena</taxon>
    </lineage>
</organism>